<keyword evidence="3" id="KW-1185">Reference proteome</keyword>
<dbReference type="Gene3D" id="1.20.120.570">
    <property type="entry name" value="YkyA-like"/>
    <property type="match status" value="1"/>
</dbReference>
<gene>
    <name evidence="2" type="ORF">P5G51_012000</name>
</gene>
<protein>
    <submittedName>
        <fullName evidence="2">YkyA family protein</fullName>
    </submittedName>
</protein>
<dbReference type="InterPro" id="IPR019454">
    <property type="entry name" value="Lipoprot_YkyA-like"/>
</dbReference>
<reference evidence="2 3" key="1">
    <citation type="submission" date="2023-10" db="EMBL/GenBank/DDBJ databases">
        <title>179-bfca-hs.</title>
        <authorList>
            <person name="Miliotis G."/>
            <person name="Sengupta P."/>
            <person name="Hameed A."/>
            <person name="Chuvochina M."/>
            <person name="Mcdonagh F."/>
            <person name="Simpson A.C."/>
            <person name="Singh N.K."/>
            <person name="Rekha P.D."/>
            <person name="Raman K."/>
            <person name="Hugenholtz P."/>
            <person name="Venkateswaran K."/>
        </authorList>
    </citation>
    <scope>NUCLEOTIDE SEQUENCE [LARGE SCALE GENOMIC DNA]</scope>
    <source>
        <strain evidence="2 3">179-BFC-A-HS</strain>
    </source>
</reference>
<organism evidence="2 3">
    <name type="scientific">Tigheibacillus jepli</name>
    <dbReference type="NCBI Taxonomy" id="3035914"/>
    <lineage>
        <taxon>Bacteria</taxon>
        <taxon>Bacillati</taxon>
        <taxon>Bacillota</taxon>
        <taxon>Bacilli</taxon>
        <taxon>Bacillales</taxon>
        <taxon>Bacillaceae</taxon>
        <taxon>Tigheibacillus</taxon>
    </lineage>
</organism>
<keyword evidence="1" id="KW-0732">Signal</keyword>
<evidence type="ECO:0000256" key="1">
    <source>
        <dbReference type="SAM" id="SignalP"/>
    </source>
</evidence>
<dbReference type="SUPFAM" id="SSF140423">
    <property type="entry name" value="MW0975(SA0943)-like"/>
    <property type="match status" value="1"/>
</dbReference>
<sequence length="223" mass="25876">MNVKKPIAFIFFGAILFILSACGQSAEEKIYNHLEEAVTLEGDFAKTQGEITKLEDAENKIYDQIIELGMDDFDQIQKLSNEAMDNIAKRSEKLDVEQKSVHDSKTEFVKTKELISKLEKKPRSKADKMYDIMMKRYDAYDRLHKAYTESLKQEKQLYRVLQEKDSKQEGLTKQISKLNGSYEKVIAANKDFNKYTNAYNKAKKDFYKQTDLNVSFETTETAK</sequence>
<comment type="caution">
    <text evidence="2">The sequence shown here is derived from an EMBL/GenBank/DDBJ whole genome shotgun (WGS) entry which is preliminary data.</text>
</comment>
<evidence type="ECO:0000313" key="2">
    <source>
        <dbReference type="EMBL" id="MDY0406018.1"/>
    </source>
</evidence>
<name>A0ABU5CI31_9BACI</name>
<dbReference type="Proteomes" id="UP001228376">
    <property type="component" value="Unassembled WGS sequence"/>
</dbReference>
<dbReference type="Pfam" id="PF10368">
    <property type="entry name" value="YkyA"/>
    <property type="match status" value="1"/>
</dbReference>
<dbReference type="PROSITE" id="PS51257">
    <property type="entry name" value="PROKAR_LIPOPROTEIN"/>
    <property type="match status" value="1"/>
</dbReference>
<feature type="signal peptide" evidence="1">
    <location>
        <begin position="1"/>
        <end position="26"/>
    </location>
</feature>
<dbReference type="RefSeq" id="WP_306065905.1">
    <property type="nucleotide sequence ID" value="NZ_JAROCA020000001.1"/>
</dbReference>
<accession>A0ABU5CI31</accession>
<dbReference type="InterPro" id="IPR036785">
    <property type="entry name" value="YkyA-like_sf"/>
</dbReference>
<proteinExistence type="predicted"/>
<evidence type="ECO:0000313" key="3">
    <source>
        <dbReference type="Proteomes" id="UP001228376"/>
    </source>
</evidence>
<dbReference type="EMBL" id="JAROCA020000001">
    <property type="protein sequence ID" value="MDY0406018.1"/>
    <property type="molecule type" value="Genomic_DNA"/>
</dbReference>
<feature type="chain" id="PRO_5045097036" evidence="1">
    <location>
        <begin position="27"/>
        <end position="223"/>
    </location>
</feature>